<protein>
    <submittedName>
        <fullName evidence="1">Uncharacterized protein</fullName>
    </submittedName>
</protein>
<name>A0A9X8UKB4_9FIRM</name>
<evidence type="ECO:0000313" key="1">
    <source>
        <dbReference type="EMBL" id="TCL44511.1"/>
    </source>
</evidence>
<dbReference type="Proteomes" id="UP000294682">
    <property type="component" value="Unassembled WGS sequence"/>
</dbReference>
<gene>
    <name evidence="1" type="ORF">EDD78_102130</name>
</gene>
<comment type="caution">
    <text evidence="1">The sequence shown here is derived from an EMBL/GenBank/DDBJ whole genome shotgun (WGS) entry which is preliminary data.</text>
</comment>
<accession>A0A9X8UKB4</accession>
<sequence>MKHRHAKSGLFLFELIFAILFFALASAVCVRLFAEAHLTSLHSRDLSQALTEAQSAAECFKASPDDLRQLASLLGARQEGDTLVLDYGHDWSRTDQEGEYRLVLSPQGGTPAAAQITVSKEGQVDPLYALEVKKYQP</sequence>
<keyword evidence="2" id="KW-1185">Reference proteome</keyword>
<reference evidence="1 2" key="1">
    <citation type="submission" date="2019-03" db="EMBL/GenBank/DDBJ databases">
        <title>Genomic Encyclopedia of Type Strains, Phase IV (KMG-IV): sequencing the most valuable type-strain genomes for metagenomic binning, comparative biology and taxonomic classification.</title>
        <authorList>
            <person name="Goeker M."/>
        </authorList>
    </citation>
    <scope>NUCLEOTIDE SEQUENCE [LARGE SCALE GENOMIC DNA]</scope>
    <source>
        <strain evidence="1 2">DSM 100433</strain>
    </source>
</reference>
<dbReference type="EMBL" id="SLUK01000002">
    <property type="protein sequence ID" value="TCL44511.1"/>
    <property type="molecule type" value="Genomic_DNA"/>
</dbReference>
<dbReference type="AlphaFoldDB" id="A0A9X8UKB4"/>
<organism evidence="1 2">
    <name type="scientific">Harryflintia acetispora</name>
    <dbReference type="NCBI Taxonomy" id="1849041"/>
    <lineage>
        <taxon>Bacteria</taxon>
        <taxon>Bacillati</taxon>
        <taxon>Bacillota</taxon>
        <taxon>Clostridia</taxon>
        <taxon>Eubacteriales</taxon>
        <taxon>Oscillospiraceae</taxon>
        <taxon>Harryflintia</taxon>
    </lineage>
</organism>
<evidence type="ECO:0000313" key="2">
    <source>
        <dbReference type="Proteomes" id="UP000294682"/>
    </source>
</evidence>
<proteinExistence type="predicted"/>
<dbReference type="RefSeq" id="WP_132083944.1">
    <property type="nucleotide sequence ID" value="NZ_SLUK01000002.1"/>
</dbReference>